<keyword evidence="1" id="KW-0732">Signal</keyword>
<proteinExistence type="predicted"/>
<dbReference type="AlphaFoldDB" id="A0A8J2SBW3"/>
<evidence type="ECO:0000313" key="2">
    <source>
        <dbReference type="EMBL" id="CAH0364769.1"/>
    </source>
</evidence>
<dbReference type="EMBL" id="CAKKNE010000001">
    <property type="protein sequence ID" value="CAH0364769.1"/>
    <property type="molecule type" value="Genomic_DNA"/>
</dbReference>
<name>A0A8J2SBW3_9STRA</name>
<protein>
    <submittedName>
        <fullName evidence="2">Uncharacterized protein</fullName>
    </submittedName>
</protein>
<dbReference type="Proteomes" id="UP000789595">
    <property type="component" value="Unassembled WGS sequence"/>
</dbReference>
<accession>A0A8J2SBW3</accession>
<evidence type="ECO:0000256" key="1">
    <source>
        <dbReference type="SAM" id="SignalP"/>
    </source>
</evidence>
<reference evidence="2" key="1">
    <citation type="submission" date="2021-11" db="EMBL/GenBank/DDBJ databases">
        <authorList>
            <consortium name="Genoscope - CEA"/>
            <person name="William W."/>
        </authorList>
    </citation>
    <scope>NUCLEOTIDE SEQUENCE</scope>
</reference>
<sequence length="407" mass="44789">MRTLGWLPLLLASAHAQPSRAAPPMRWLPLLLLSSADAQPSRAANIAADLLRRSPLARAFAAEAPRRQAALQNYVRQLANCGQSDTSLFVVYHGVTHLNGSVFEDQRARGVRVAGDVVRDACDFDLGAFTEILEPDSFYQTLMSEHAALILLGLAAKPIAAATGSSRLGTCSWKARLKGRPVPCDSLQNLPSSTPRSLIYWGPGGLGPPATPLAETQRWVARKQVNGEDLMQRTLRRFFREVFGYDADPALLADAPPGTPPLPWSNYFVASPDLWEEIARFDLVASVWLDATYPPTTKGEEGCPATYDALRRKGVLARARVEPECRYCRVPHWTNWNRCRVGCHRCWSYVLEQLNVIYFRALTDLAYVHDDAACAAPRRWAAPSSALGDFSPSFVREVYEGLVGGGA</sequence>
<gene>
    <name evidence="2" type="ORF">PECAL_1P11480</name>
</gene>
<comment type="caution">
    <text evidence="2">The sequence shown here is derived from an EMBL/GenBank/DDBJ whole genome shotgun (WGS) entry which is preliminary data.</text>
</comment>
<organism evidence="2 3">
    <name type="scientific">Pelagomonas calceolata</name>
    <dbReference type="NCBI Taxonomy" id="35677"/>
    <lineage>
        <taxon>Eukaryota</taxon>
        <taxon>Sar</taxon>
        <taxon>Stramenopiles</taxon>
        <taxon>Ochrophyta</taxon>
        <taxon>Pelagophyceae</taxon>
        <taxon>Pelagomonadales</taxon>
        <taxon>Pelagomonadaceae</taxon>
        <taxon>Pelagomonas</taxon>
    </lineage>
</organism>
<feature type="chain" id="PRO_5035266641" evidence="1">
    <location>
        <begin position="22"/>
        <end position="407"/>
    </location>
</feature>
<keyword evidence="3" id="KW-1185">Reference proteome</keyword>
<evidence type="ECO:0000313" key="3">
    <source>
        <dbReference type="Proteomes" id="UP000789595"/>
    </source>
</evidence>
<feature type="signal peptide" evidence="1">
    <location>
        <begin position="1"/>
        <end position="21"/>
    </location>
</feature>